<dbReference type="AlphaFoldDB" id="A0A0N9ZIU2"/>
<comment type="function">
    <text evidence="6">RNaseP catalyzes the removal of the 5'-leader sequence from pre-tRNA to produce the mature 5'-terminus. It can also cleave other RNA substrates such as 4.5S RNA. The protein component plays an auxiliary but essential role in vivo by binding to the 5'-leader sequence and broadening the substrate specificity of the ribozyme.</text>
</comment>
<dbReference type="Pfam" id="PF00825">
    <property type="entry name" value="Ribonuclease_P"/>
    <property type="match status" value="1"/>
</dbReference>
<evidence type="ECO:0000256" key="4">
    <source>
        <dbReference type="ARBA" id="ARBA00022801"/>
    </source>
</evidence>
<reference evidence="8 9" key="1">
    <citation type="submission" date="2015-05" db="EMBL/GenBank/DDBJ databases">
        <authorList>
            <person name="Wang D.B."/>
            <person name="Wang M."/>
        </authorList>
    </citation>
    <scope>NUCLEOTIDE SEQUENCE [LARGE SCALE GENOMIC DNA]</scope>
    <source>
        <strain evidence="8 9">IMCC 12053</strain>
    </source>
</reference>
<evidence type="ECO:0000256" key="3">
    <source>
        <dbReference type="ARBA" id="ARBA00022759"/>
    </source>
</evidence>
<protein>
    <recommendedName>
        <fullName evidence="6 7">Ribonuclease P protein component</fullName>
        <shortName evidence="6">RNase P protein</shortName>
        <shortName evidence="6">RNaseP protein</shortName>
        <ecNumber evidence="6 7">3.1.26.5</ecNumber>
    </recommendedName>
    <alternativeName>
        <fullName evidence="6">Protein C5</fullName>
    </alternativeName>
</protein>
<dbReference type="PANTHER" id="PTHR33992:SF1">
    <property type="entry name" value="RIBONUCLEASE P PROTEIN COMPONENT"/>
    <property type="match status" value="1"/>
</dbReference>
<evidence type="ECO:0000256" key="7">
    <source>
        <dbReference type="NCBIfam" id="TIGR00188"/>
    </source>
</evidence>
<comment type="similarity">
    <text evidence="6">Belongs to the RnpA family.</text>
</comment>
<keyword evidence="5 6" id="KW-0694">RNA-binding</keyword>
<dbReference type="InterPro" id="IPR000100">
    <property type="entry name" value="RNase_P"/>
</dbReference>
<sequence length="151" mass="16747">MTPPDAPEGMAIAGTKGQRSAVLSCSDNSSTSSLMTLTKRADFLRAARARRQGTGSFLLQARKRNDDEQTTGIRVGFTCSKKVGNAVKRNHAKRRLREIARHILPELGHDGWDYVLIGKAVDTSARPFDLLLKDMRYAMRKVHGEPKQSQP</sequence>
<dbReference type="RefSeq" id="WP_062220411.1">
    <property type="nucleotide sequence ID" value="NZ_CP012023.1"/>
</dbReference>
<dbReference type="GO" id="GO:0042781">
    <property type="term" value="F:3'-tRNA processing endoribonuclease activity"/>
    <property type="evidence" value="ECO:0007669"/>
    <property type="project" value="TreeGrafter"/>
</dbReference>
<dbReference type="STRING" id="1397108.IMCC12053_3044"/>
<dbReference type="EC" id="3.1.26.5" evidence="6 7"/>
<dbReference type="EMBL" id="CP012023">
    <property type="protein sequence ID" value="ALI56991.1"/>
    <property type="molecule type" value="Genomic_DNA"/>
</dbReference>
<gene>
    <name evidence="6" type="primary">rnpA</name>
    <name evidence="8" type="ORF">IMCC12053_3044</name>
</gene>
<dbReference type="NCBIfam" id="TIGR00188">
    <property type="entry name" value="rnpA"/>
    <property type="match status" value="1"/>
</dbReference>
<dbReference type="PANTHER" id="PTHR33992">
    <property type="entry name" value="RIBONUCLEASE P PROTEIN COMPONENT"/>
    <property type="match status" value="1"/>
</dbReference>
<dbReference type="OrthoDB" id="9810867at2"/>
<evidence type="ECO:0000256" key="6">
    <source>
        <dbReference type="HAMAP-Rule" id="MF_00227"/>
    </source>
</evidence>
<comment type="subunit">
    <text evidence="6">Consists of a catalytic RNA component (M1 or rnpB) and a protein subunit.</text>
</comment>
<dbReference type="InterPro" id="IPR014721">
    <property type="entry name" value="Ribsml_uS5_D2-typ_fold_subgr"/>
</dbReference>
<dbReference type="Proteomes" id="UP000064920">
    <property type="component" value="Chromosome"/>
</dbReference>
<comment type="catalytic activity">
    <reaction evidence="6">
        <text>Endonucleolytic cleavage of RNA, removing 5'-extranucleotides from tRNA precursor.</text>
        <dbReference type="EC" id="3.1.26.5"/>
    </reaction>
</comment>
<dbReference type="InterPro" id="IPR020568">
    <property type="entry name" value="Ribosomal_Su5_D2-typ_SF"/>
</dbReference>
<dbReference type="HAMAP" id="MF_00227">
    <property type="entry name" value="RNase_P"/>
    <property type="match status" value="1"/>
</dbReference>
<dbReference type="SUPFAM" id="SSF54211">
    <property type="entry name" value="Ribosomal protein S5 domain 2-like"/>
    <property type="match status" value="1"/>
</dbReference>
<keyword evidence="9" id="KW-1185">Reference proteome</keyword>
<evidence type="ECO:0000256" key="2">
    <source>
        <dbReference type="ARBA" id="ARBA00022722"/>
    </source>
</evidence>
<organism evidence="8 9">
    <name type="scientific">Celeribacter marinus</name>
    <dbReference type="NCBI Taxonomy" id="1397108"/>
    <lineage>
        <taxon>Bacteria</taxon>
        <taxon>Pseudomonadati</taxon>
        <taxon>Pseudomonadota</taxon>
        <taxon>Alphaproteobacteria</taxon>
        <taxon>Rhodobacterales</taxon>
        <taxon>Roseobacteraceae</taxon>
        <taxon>Celeribacter</taxon>
    </lineage>
</organism>
<keyword evidence="2 6" id="KW-0540">Nuclease</keyword>
<accession>A0A0N9ZIU2</accession>
<evidence type="ECO:0000313" key="8">
    <source>
        <dbReference type="EMBL" id="ALI56991.1"/>
    </source>
</evidence>
<evidence type="ECO:0000256" key="5">
    <source>
        <dbReference type="ARBA" id="ARBA00022884"/>
    </source>
</evidence>
<dbReference type="GO" id="GO:0000049">
    <property type="term" value="F:tRNA binding"/>
    <property type="evidence" value="ECO:0007669"/>
    <property type="project" value="UniProtKB-UniRule"/>
</dbReference>
<dbReference type="PATRIC" id="fig|1397108.4.peg.3128"/>
<keyword evidence="4 6" id="KW-0378">Hydrolase</keyword>
<keyword evidence="1 6" id="KW-0819">tRNA processing</keyword>
<dbReference type="GO" id="GO:0030677">
    <property type="term" value="C:ribonuclease P complex"/>
    <property type="evidence" value="ECO:0007669"/>
    <property type="project" value="TreeGrafter"/>
</dbReference>
<dbReference type="GO" id="GO:0001682">
    <property type="term" value="P:tRNA 5'-leader removal"/>
    <property type="evidence" value="ECO:0007669"/>
    <property type="project" value="UniProtKB-UniRule"/>
</dbReference>
<name>A0A0N9ZIU2_9RHOB</name>
<keyword evidence="3 6" id="KW-0255">Endonuclease</keyword>
<evidence type="ECO:0000313" key="9">
    <source>
        <dbReference type="Proteomes" id="UP000064920"/>
    </source>
</evidence>
<dbReference type="KEGG" id="cmar:IMCC12053_3044"/>
<dbReference type="GO" id="GO:0004526">
    <property type="term" value="F:ribonuclease P activity"/>
    <property type="evidence" value="ECO:0007669"/>
    <property type="project" value="UniProtKB-UniRule"/>
</dbReference>
<proteinExistence type="inferred from homology"/>
<evidence type="ECO:0000256" key="1">
    <source>
        <dbReference type="ARBA" id="ARBA00022694"/>
    </source>
</evidence>
<dbReference type="Gene3D" id="3.30.230.10">
    <property type="match status" value="1"/>
</dbReference>